<name>A0A1F5EN76_9BACT</name>
<organism evidence="2 3">
    <name type="scientific">Candidatus Campbellbacteria bacterium RIFCSPHIGHO2_12_FULL_35_10</name>
    <dbReference type="NCBI Taxonomy" id="1797578"/>
    <lineage>
        <taxon>Bacteria</taxon>
        <taxon>Candidatus Campbelliibacteriota</taxon>
    </lineage>
</organism>
<evidence type="ECO:0000256" key="1">
    <source>
        <dbReference type="SAM" id="Phobius"/>
    </source>
</evidence>
<comment type="caution">
    <text evidence="2">The sequence shown here is derived from an EMBL/GenBank/DDBJ whole genome shotgun (WGS) entry which is preliminary data.</text>
</comment>
<keyword evidence="1" id="KW-0472">Membrane</keyword>
<keyword evidence="1" id="KW-0812">Transmembrane</keyword>
<proteinExistence type="predicted"/>
<evidence type="ECO:0000313" key="2">
    <source>
        <dbReference type="EMBL" id="OGD68835.1"/>
    </source>
</evidence>
<dbReference type="AlphaFoldDB" id="A0A1F5EN76"/>
<dbReference type="EMBL" id="MFAA01000022">
    <property type="protein sequence ID" value="OGD68835.1"/>
    <property type="molecule type" value="Genomic_DNA"/>
</dbReference>
<evidence type="ECO:0000313" key="3">
    <source>
        <dbReference type="Proteomes" id="UP000185891"/>
    </source>
</evidence>
<gene>
    <name evidence="2" type="ORF">A3E89_00600</name>
</gene>
<sequence>MEYLDPELEGLVRENLKVSKENNELLHKLWRDVKYRRLLKFFYLMVIVGLTLGAYYYVQPYIDAFLESYSGVNSNVKNGVDTIKKINDLIPGL</sequence>
<reference evidence="2 3" key="1">
    <citation type="journal article" date="2016" name="Nat. Commun.">
        <title>Thousands of microbial genomes shed light on interconnected biogeochemical processes in an aquifer system.</title>
        <authorList>
            <person name="Anantharaman K."/>
            <person name="Brown C.T."/>
            <person name="Hug L.A."/>
            <person name="Sharon I."/>
            <person name="Castelle C.J."/>
            <person name="Probst A.J."/>
            <person name="Thomas B.C."/>
            <person name="Singh A."/>
            <person name="Wilkins M.J."/>
            <person name="Karaoz U."/>
            <person name="Brodie E.L."/>
            <person name="Williams K.H."/>
            <person name="Hubbard S.S."/>
            <person name="Banfield J.F."/>
        </authorList>
    </citation>
    <scope>NUCLEOTIDE SEQUENCE [LARGE SCALE GENOMIC DNA]</scope>
</reference>
<dbReference type="Proteomes" id="UP000185891">
    <property type="component" value="Unassembled WGS sequence"/>
</dbReference>
<protein>
    <submittedName>
        <fullName evidence="2">Uncharacterized protein</fullName>
    </submittedName>
</protein>
<keyword evidence="1" id="KW-1133">Transmembrane helix</keyword>
<feature type="transmembrane region" description="Helical" evidence="1">
    <location>
        <begin position="38"/>
        <end position="58"/>
    </location>
</feature>
<accession>A0A1F5EN76</accession>